<evidence type="ECO:0000256" key="1">
    <source>
        <dbReference type="SAM" id="MobiDB-lite"/>
    </source>
</evidence>
<evidence type="ECO:0000313" key="2">
    <source>
        <dbReference type="EMBL" id="CAA9378682.1"/>
    </source>
</evidence>
<protein>
    <submittedName>
        <fullName evidence="2">Uncharacterized protein</fullName>
    </submittedName>
</protein>
<organism evidence="2">
    <name type="scientific">uncultured Phycisphaerae bacterium</name>
    <dbReference type="NCBI Taxonomy" id="904963"/>
    <lineage>
        <taxon>Bacteria</taxon>
        <taxon>Pseudomonadati</taxon>
        <taxon>Planctomycetota</taxon>
        <taxon>Phycisphaerae</taxon>
        <taxon>environmental samples</taxon>
    </lineage>
</organism>
<accession>A0A6J4N656</accession>
<feature type="compositionally biased region" description="Low complexity" evidence="1">
    <location>
        <begin position="1"/>
        <end position="24"/>
    </location>
</feature>
<sequence>WMTGRPTSGSSTAAARSRPACSRPGKPRVRGSRTTPCPAASRSTRSTKARTSGRSRPGSSRSDGKTNERPTLSGASPAVPSITTTRAGRIRRCRSRPTHPTKMVMTARRLPSP</sequence>
<dbReference type="AlphaFoldDB" id="A0A6J4N656"/>
<reference evidence="2" key="1">
    <citation type="submission" date="2020-02" db="EMBL/GenBank/DDBJ databases">
        <authorList>
            <person name="Meier V. D."/>
        </authorList>
    </citation>
    <scope>NUCLEOTIDE SEQUENCE</scope>
    <source>
        <strain evidence="2">AVDCRST_MAG64</strain>
    </source>
</reference>
<dbReference type="EMBL" id="CADCUQ010000130">
    <property type="protein sequence ID" value="CAA9378682.1"/>
    <property type="molecule type" value="Genomic_DNA"/>
</dbReference>
<feature type="compositionally biased region" description="Basic residues" evidence="1">
    <location>
        <begin position="88"/>
        <end position="99"/>
    </location>
</feature>
<feature type="non-terminal residue" evidence="2">
    <location>
        <position position="1"/>
    </location>
</feature>
<feature type="non-terminal residue" evidence="2">
    <location>
        <position position="113"/>
    </location>
</feature>
<feature type="region of interest" description="Disordered" evidence="1">
    <location>
        <begin position="1"/>
        <end position="113"/>
    </location>
</feature>
<proteinExistence type="predicted"/>
<gene>
    <name evidence="2" type="ORF">AVDCRST_MAG64-454</name>
</gene>
<name>A0A6J4N656_9BACT</name>